<keyword evidence="3" id="KW-1185">Reference proteome</keyword>
<dbReference type="EMBL" id="BAAAMJ010000064">
    <property type="protein sequence ID" value="GAA1931196.1"/>
    <property type="molecule type" value="Genomic_DNA"/>
</dbReference>
<dbReference type="Proteomes" id="UP001501303">
    <property type="component" value="Unassembled WGS sequence"/>
</dbReference>
<gene>
    <name evidence="2" type="ORF">GCM10009716_43050</name>
</gene>
<comment type="caution">
    <text evidence="2">The sequence shown here is derived from an EMBL/GenBank/DDBJ whole genome shotgun (WGS) entry which is preliminary data.</text>
</comment>
<evidence type="ECO:0000313" key="3">
    <source>
        <dbReference type="Proteomes" id="UP001501303"/>
    </source>
</evidence>
<evidence type="ECO:0000313" key="2">
    <source>
        <dbReference type="EMBL" id="GAA1931196.1"/>
    </source>
</evidence>
<evidence type="ECO:0000256" key="1">
    <source>
        <dbReference type="SAM" id="MobiDB-lite"/>
    </source>
</evidence>
<sequence length="129" mass="14588">MSLLWFWIALIMLVCGGGVWLVDTARAAQQNRHERRMEELRAEERRTRRLEEARRPPEPVCGCGHHLALHDRKSGRCHATVRVPTGWDADRRPTGYSPGACGCRQYVGPQPLSQIYAEELTDEDGPPAV</sequence>
<proteinExistence type="predicted"/>
<accession>A0ABN2PTQ9</accession>
<reference evidence="2 3" key="1">
    <citation type="journal article" date="2019" name="Int. J. Syst. Evol. Microbiol.">
        <title>The Global Catalogue of Microorganisms (GCM) 10K type strain sequencing project: providing services to taxonomists for standard genome sequencing and annotation.</title>
        <authorList>
            <consortium name="The Broad Institute Genomics Platform"/>
            <consortium name="The Broad Institute Genome Sequencing Center for Infectious Disease"/>
            <person name="Wu L."/>
            <person name="Ma J."/>
        </authorList>
    </citation>
    <scope>NUCLEOTIDE SEQUENCE [LARGE SCALE GENOMIC DNA]</scope>
    <source>
        <strain evidence="2 3">JCM 13581</strain>
    </source>
</reference>
<organism evidence="2 3">
    <name type="scientific">Streptomyces sodiiphilus</name>
    <dbReference type="NCBI Taxonomy" id="226217"/>
    <lineage>
        <taxon>Bacteria</taxon>
        <taxon>Bacillati</taxon>
        <taxon>Actinomycetota</taxon>
        <taxon>Actinomycetes</taxon>
        <taxon>Kitasatosporales</taxon>
        <taxon>Streptomycetaceae</taxon>
        <taxon>Streptomyces</taxon>
    </lineage>
</organism>
<name>A0ABN2PTQ9_9ACTN</name>
<feature type="region of interest" description="Disordered" evidence="1">
    <location>
        <begin position="31"/>
        <end position="57"/>
    </location>
</feature>
<protein>
    <submittedName>
        <fullName evidence="2">Uncharacterized protein</fullName>
    </submittedName>
</protein>
<dbReference type="RefSeq" id="WP_344265293.1">
    <property type="nucleotide sequence ID" value="NZ_BAAAMJ010000064.1"/>
</dbReference>